<dbReference type="InterPro" id="IPR045069">
    <property type="entry name" value="MATE_euk"/>
</dbReference>
<protein>
    <submittedName>
        <fullName evidence="7">Multidrug and toxin extrusion protein 2</fullName>
    </submittedName>
</protein>
<accession>A0A1Q9F7I5</accession>
<dbReference type="GO" id="GO:0016020">
    <property type="term" value="C:membrane"/>
    <property type="evidence" value="ECO:0007669"/>
    <property type="project" value="UniProtKB-SubCell"/>
</dbReference>
<dbReference type="GO" id="GO:1990961">
    <property type="term" value="P:xenobiotic detoxification by transmembrane export across the plasma membrane"/>
    <property type="evidence" value="ECO:0007669"/>
    <property type="project" value="InterPro"/>
</dbReference>
<dbReference type="EMBL" id="LSRX01000001">
    <property type="protein sequence ID" value="OLQ15646.1"/>
    <property type="molecule type" value="Genomic_DNA"/>
</dbReference>
<feature type="transmembrane region" description="Helical" evidence="6">
    <location>
        <begin position="421"/>
        <end position="443"/>
    </location>
</feature>
<name>A0A1Q9F7I5_SYMMI</name>
<evidence type="ECO:0000256" key="1">
    <source>
        <dbReference type="ARBA" id="ARBA00004141"/>
    </source>
</evidence>
<dbReference type="Proteomes" id="UP000186817">
    <property type="component" value="Unassembled WGS sequence"/>
</dbReference>
<feature type="transmembrane region" description="Helical" evidence="6">
    <location>
        <begin position="100"/>
        <end position="117"/>
    </location>
</feature>
<dbReference type="NCBIfam" id="TIGR00797">
    <property type="entry name" value="matE"/>
    <property type="match status" value="1"/>
</dbReference>
<evidence type="ECO:0000313" key="7">
    <source>
        <dbReference type="EMBL" id="OLQ15646.1"/>
    </source>
</evidence>
<proteinExistence type="inferred from homology"/>
<dbReference type="Pfam" id="PF01554">
    <property type="entry name" value="MatE"/>
    <property type="match status" value="2"/>
</dbReference>
<dbReference type="OMA" id="GMMLSEW"/>
<evidence type="ECO:0000256" key="5">
    <source>
        <dbReference type="ARBA" id="ARBA00023136"/>
    </source>
</evidence>
<gene>
    <name evidence="7" type="primary">Slc47a2</name>
    <name evidence="7" type="ORF">AK812_SmicGene49</name>
</gene>
<evidence type="ECO:0000256" key="4">
    <source>
        <dbReference type="ARBA" id="ARBA00022989"/>
    </source>
</evidence>
<keyword evidence="4 6" id="KW-1133">Transmembrane helix</keyword>
<comment type="subcellular location">
    <subcellularLocation>
        <location evidence="1">Membrane</location>
        <topology evidence="1">Multi-pass membrane protein</topology>
    </subcellularLocation>
</comment>
<keyword evidence="3 6" id="KW-0812">Transmembrane</keyword>
<dbReference type="CDD" id="cd13132">
    <property type="entry name" value="MATE_eukaryotic"/>
    <property type="match status" value="1"/>
</dbReference>
<keyword evidence="8" id="KW-1185">Reference proteome</keyword>
<feature type="transmembrane region" description="Helical" evidence="6">
    <location>
        <begin position="168"/>
        <end position="188"/>
    </location>
</feature>
<feature type="transmembrane region" description="Helical" evidence="6">
    <location>
        <begin position="351"/>
        <end position="368"/>
    </location>
</feature>
<dbReference type="GO" id="GO:0015297">
    <property type="term" value="F:antiporter activity"/>
    <property type="evidence" value="ECO:0007669"/>
    <property type="project" value="InterPro"/>
</dbReference>
<comment type="similarity">
    <text evidence="2">Belongs to the multi antimicrobial extrusion (MATE) (TC 2.A.66.1) family.</text>
</comment>
<reference evidence="7 8" key="1">
    <citation type="submission" date="2016-02" db="EMBL/GenBank/DDBJ databases">
        <title>Genome analysis of coral dinoflagellate symbionts highlights evolutionary adaptations to a symbiotic lifestyle.</title>
        <authorList>
            <person name="Aranda M."/>
            <person name="Li Y."/>
            <person name="Liew Y.J."/>
            <person name="Baumgarten S."/>
            <person name="Simakov O."/>
            <person name="Wilson M."/>
            <person name="Piel J."/>
            <person name="Ashoor H."/>
            <person name="Bougouffa S."/>
            <person name="Bajic V.B."/>
            <person name="Ryu T."/>
            <person name="Ravasi T."/>
            <person name="Bayer T."/>
            <person name="Micklem G."/>
            <person name="Kim H."/>
            <person name="Bhak J."/>
            <person name="Lajeunesse T.C."/>
            <person name="Voolstra C.R."/>
        </authorList>
    </citation>
    <scope>NUCLEOTIDE SEQUENCE [LARGE SCALE GENOMIC DNA]</scope>
    <source>
        <strain evidence="7 8">CCMP2467</strain>
    </source>
</reference>
<evidence type="ECO:0000313" key="8">
    <source>
        <dbReference type="Proteomes" id="UP000186817"/>
    </source>
</evidence>
<feature type="transmembrane region" description="Helical" evidence="6">
    <location>
        <begin position="316"/>
        <end position="339"/>
    </location>
</feature>
<evidence type="ECO:0000256" key="6">
    <source>
        <dbReference type="SAM" id="Phobius"/>
    </source>
</evidence>
<organism evidence="7 8">
    <name type="scientific">Symbiodinium microadriaticum</name>
    <name type="common">Dinoflagellate</name>
    <name type="synonym">Zooxanthella microadriatica</name>
    <dbReference type="NCBI Taxonomy" id="2951"/>
    <lineage>
        <taxon>Eukaryota</taxon>
        <taxon>Sar</taxon>
        <taxon>Alveolata</taxon>
        <taxon>Dinophyceae</taxon>
        <taxon>Suessiales</taxon>
        <taxon>Symbiodiniaceae</taxon>
        <taxon>Symbiodinium</taxon>
    </lineage>
</organism>
<dbReference type="AlphaFoldDB" id="A0A1Q9F7I5"/>
<feature type="transmembrane region" description="Helical" evidence="6">
    <location>
        <begin position="194"/>
        <end position="215"/>
    </location>
</feature>
<evidence type="ECO:0000256" key="2">
    <source>
        <dbReference type="ARBA" id="ARBA00010199"/>
    </source>
</evidence>
<comment type="caution">
    <text evidence="7">The sequence shown here is derived from an EMBL/GenBank/DDBJ whole genome shotgun (WGS) entry which is preliminary data.</text>
</comment>
<keyword evidence="5 6" id="KW-0472">Membrane</keyword>
<evidence type="ECO:0000256" key="3">
    <source>
        <dbReference type="ARBA" id="ARBA00022692"/>
    </source>
</evidence>
<dbReference type="InterPro" id="IPR002528">
    <property type="entry name" value="MATE_fam"/>
</dbReference>
<dbReference type="PANTHER" id="PTHR11206">
    <property type="entry name" value="MULTIDRUG RESISTANCE PROTEIN"/>
    <property type="match status" value="1"/>
</dbReference>
<dbReference type="GO" id="GO:0042910">
    <property type="term" value="F:xenobiotic transmembrane transporter activity"/>
    <property type="evidence" value="ECO:0007669"/>
    <property type="project" value="InterPro"/>
</dbReference>
<sequence>MDPPACGHSTKDLLRRLAVVSLPSYPIFVATRSVGLVSTAMVGRHVQDPAALAAVGLSNVITNITGYSALWGLSSAVSTFSSQDWGAGNFRALGVTLQRAYLILVLFVCLPLLVLWLNSERLLVACGQHPDVAHYVGIYTSVRCWSLVCMPMNCVLSRTLGAMSNVQINLIMSLTASVLNVVLSSTLVPRLGFVGAPLTACICDIYESIGIFILATRNADFRKCWGGFSRAAWHEWLPYCKVALPALVLMCIEWWTWDLQSFIAGFISEDAQAVQSVAPAVGDLQYALGQAFGNGAATVVGNMLGEGDLKAAKRAASLTVGCNALVMMLQLLVFIIFRSDVASLFTQNSDILAGIISLLPFSLSFSFIDGNQSAICGVLTGAGKQDLGAGIVFVCYWVVGVPLGILLAFGTLGTVFGLEGLWIGMLVAVSGHLSLFLLVLWRLDWQSIAQQVRSREDRTSISLIEAERRSPEERLAGSS</sequence>
<dbReference type="OrthoDB" id="422231at2759"/>
<feature type="transmembrane region" description="Helical" evidence="6">
    <location>
        <begin position="389"/>
        <end position="409"/>
    </location>
</feature>